<dbReference type="RefSeq" id="WP_344553879.1">
    <property type="nucleotide sequence ID" value="NZ_BAAANS010000027.1"/>
</dbReference>
<evidence type="ECO:0000256" key="1">
    <source>
        <dbReference type="SAM" id="MobiDB-lite"/>
    </source>
</evidence>
<dbReference type="EMBL" id="BAAANS010000027">
    <property type="protein sequence ID" value="GAA2104867.1"/>
    <property type="molecule type" value="Genomic_DNA"/>
</dbReference>
<dbReference type="Proteomes" id="UP001500897">
    <property type="component" value="Unassembled WGS sequence"/>
</dbReference>
<keyword evidence="2" id="KW-0812">Transmembrane</keyword>
<gene>
    <name evidence="3" type="ORF">GCM10009759_41460</name>
</gene>
<proteinExistence type="predicted"/>
<feature type="transmembrane region" description="Helical" evidence="2">
    <location>
        <begin position="56"/>
        <end position="74"/>
    </location>
</feature>
<comment type="caution">
    <text evidence="3">The sequence shown here is derived from an EMBL/GenBank/DDBJ whole genome shotgun (WGS) entry which is preliminary data.</text>
</comment>
<evidence type="ECO:0000256" key="2">
    <source>
        <dbReference type="SAM" id="Phobius"/>
    </source>
</evidence>
<keyword evidence="2" id="KW-1133">Transmembrane helix</keyword>
<keyword evidence="4" id="KW-1185">Reference proteome</keyword>
<keyword evidence="2" id="KW-0472">Membrane</keyword>
<feature type="region of interest" description="Disordered" evidence="1">
    <location>
        <begin position="332"/>
        <end position="353"/>
    </location>
</feature>
<name>A0ABN2X554_9ACTN</name>
<evidence type="ECO:0000313" key="4">
    <source>
        <dbReference type="Proteomes" id="UP001500897"/>
    </source>
</evidence>
<evidence type="ECO:0000313" key="3">
    <source>
        <dbReference type="EMBL" id="GAA2104867.1"/>
    </source>
</evidence>
<accession>A0ABN2X554</accession>
<reference evidence="3 4" key="1">
    <citation type="journal article" date="2019" name="Int. J. Syst. Evol. Microbiol.">
        <title>The Global Catalogue of Microorganisms (GCM) 10K type strain sequencing project: providing services to taxonomists for standard genome sequencing and annotation.</title>
        <authorList>
            <consortium name="The Broad Institute Genomics Platform"/>
            <consortium name="The Broad Institute Genome Sequencing Center for Infectious Disease"/>
            <person name="Wu L."/>
            <person name="Ma J."/>
        </authorList>
    </citation>
    <scope>NUCLEOTIDE SEQUENCE [LARGE SCALE GENOMIC DNA]</scope>
    <source>
        <strain evidence="3 4">JCM 14559</strain>
    </source>
</reference>
<protein>
    <submittedName>
        <fullName evidence="3">M48 family metallopeptidase</fullName>
    </submittedName>
</protein>
<sequence length="553" mass="57775">MSTERTGPDAPVRALPAVALLAGLPLLAAAVLLGLAGVNAALVLGSDRFHPWMVKLWLLSAVVGYPVLRVVLLARRPRPAAAAGPALSREAQPALWARVDAVAAAAGVRGPAELRLVPEPRLAVVERTALLGLLPGRRTLLLGAPLLLGLSAAELDALLARELGRFAGNGVRLGPVVLSGHDAVGQVVAALHLRADRHRAAEAGEIAEENAYRVASGRPARAEDPGRGGVEGVLARLFGAYARLYGRVSARVRERQEYAADRLAAELAGRDTAVAALGRADALAPLHAHYLEQYVGMGLEADLLPLPGQVVGGFAHLLAAPRRAAELDEAVRRLPRRTDEDEDEDEGPGAPPSLHRRLAALLARPDAPARLDPPPPGPAAALLADAERQFTDLEAAVPAPGGARRVDWPELVDGTLRARERGKAQPVLRALTGTGRPGTVEALLDVLDAGRGEEIARLLPRSERAAAATGRAAREFRRPLLREALRSLTMLALYARGAARWEASWSGPAFLVLPGGTAERLPGALDAAVADTPDSAPLRALLAEAAASAATPA</sequence>
<organism evidence="3 4">
    <name type="scientific">Kitasatospora saccharophila</name>
    <dbReference type="NCBI Taxonomy" id="407973"/>
    <lineage>
        <taxon>Bacteria</taxon>
        <taxon>Bacillati</taxon>
        <taxon>Actinomycetota</taxon>
        <taxon>Actinomycetes</taxon>
        <taxon>Kitasatosporales</taxon>
        <taxon>Streptomycetaceae</taxon>
        <taxon>Kitasatospora</taxon>
    </lineage>
</organism>